<dbReference type="AlphaFoldDB" id="F1CIZ9"/>
<organism evidence="2">
    <name type="scientific">Hottentotta judaicus</name>
    <name type="common">Black scorpion</name>
    <name type="synonym">Buthotus judaicus</name>
    <dbReference type="NCBI Taxonomy" id="6863"/>
    <lineage>
        <taxon>Eukaryota</taxon>
        <taxon>Metazoa</taxon>
        <taxon>Ecdysozoa</taxon>
        <taxon>Arthropoda</taxon>
        <taxon>Chelicerata</taxon>
        <taxon>Arachnida</taxon>
        <taxon>Scorpiones</taxon>
        <taxon>Buthida</taxon>
        <taxon>Buthoidea</taxon>
        <taxon>Buthidae</taxon>
        <taxon>Hottentotta</taxon>
    </lineage>
</organism>
<sequence length="132" mass="15112">MQNIFWILIGVGICITAVQCDSEMESSIRDILTKRRYLKYARSVLDDLNNQLDTLHKRSCVLNLPGMDCEYGDITGSGKDQDYWTSGRTPGKKRRSYCSLGIGNSEECLTKQLKDDMTDFNSWNDKFRPGKK</sequence>
<evidence type="ECO:0000313" key="2">
    <source>
        <dbReference type="EMBL" id="ADY39530.1"/>
    </source>
</evidence>
<proteinExistence type="evidence at transcript level"/>
<dbReference type="EMBL" id="HQ288107">
    <property type="protein sequence ID" value="ADY39530.1"/>
    <property type="molecule type" value="mRNA"/>
</dbReference>
<accession>F1CIZ9</accession>
<reference evidence="2" key="1">
    <citation type="journal article" date="2011" name="Toxicon">
        <title>The tale of a resting gland: transcriptome of a replete venom gland from the scorpion Hottentotta judaicus.</title>
        <authorList>
            <person name="Morgenstern D."/>
            <person name="Rohde B.H."/>
            <person name="King G.F."/>
            <person name="Tal T."/>
            <person name="Sher D."/>
            <person name="Zlotkin E."/>
        </authorList>
    </citation>
    <scope>NUCLEOTIDE SEQUENCE</scope>
    <source>
        <tissue evidence="2">Telson</tissue>
    </source>
</reference>
<protein>
    <submittedName>
        <fullName evidence="2">Hypothetical secreted protein</fullName>
    </submittedName>
</protein>
<name>F1CIZ9_HOTJU</name>
<feature type="signal peptide" evidence="1">
    <location>
        <begin position="1"/>
        <end position="20"/>
    </location>
</feature>
<evidence type="ECO:0000256" key="1">
    <source>
        <dbReference type="SAM" id="SignalP"/>
    </source>
</evidence>
<feature type="chain" id="PRO_5003264110" evidence="1">
    <location>
        <begin position="21"/>
        <end position="132"/>
    </location>
</feature>
<keyword evidence="1" id="KW-0732">Signal</keyword>